<evidence type="ECO:0000313" key="2">
    <source>
        <dbReference type="Proteomes" id="UP000287651"/>
    </source>
</evidence>
<protein>
    <submittedName>
        <fullName evidence="1">Uncharacterized protein</fullName>
    </submittedName>
</protein>
<dbReference type="AlphaFoldDB" id="A0A426X550"/>
<accession>A0A426X550</accession>
<dbReference type="Proteomes" id="UP000287651">
    <property type="component" value="Unassembled WGS sequence"/>
</dbReference>
<gene>
    <name evidence="1" type="ORF">B296_00050632</name>
</gene>
<proteinExistence type="predicted"/>
<organism evidence="1 2">
    <name type="scientific">Ensete ventricosum</name>
    <name type="common">Abyssinian banana</name>
    <name type="synonym">Musa ensete</name>
    <dbReference type="NCBI Taxonomy" id="4639"/>
    <lineage>
        <taxon>Eukaryota</taxon>
        <taxon>Viridiplantae</taxon>
        <taxon>Streptophyta</taxon>
        <taxon>Embryophyta</taxon>
        <taxon>Tracheophyta</taxon>
        <taxon>Spermatophyta</taxon>
        <taxon>Magnoliopsida</taxon>
        <taxon>Liliopsida</taxon>
        <taxon>Zingiberales</taxon>
        <taxon>Musaceae</taxon>
        <taxon>Ensete</taxon>
    </lineage>
</organism>
<comment type="caution">
    <text evidence="1">The sequence shown here is derived from an EMBL/GenBank/DDBJ whole genome shotgun (WGS) entry which is preliminary data.</text>
</comment>
<dbReference type="EMBL" id="AMZH03026495">
    <property type="protein sequence ID" value="RRT34588.1"/>
    <property type="molecule type" value="Genomic_DNA"/>
</dbReference>
<evidence type="ECO:0000313" key="1">
    <source>
        <dbReference type="EMBL" id="RRT34588.1"/>
    </source>
</evidence>
<sequence length="73" mass="8287">MGPSSNDAVGSRQKFVSRFTEGIGKLARNVKGDRRKEDRRTCCKIARGYRSMQDFEANLGPIAQVFLHSEQHF</sequence>
<name>A0A426X550_ENSVE</name>
<reference evidence="1 2" key="1">
    <citation type="journal article" date="2014" name="Agronomy (Basel)">
        <title>A Draft Genome Sequence for Ensete ventricosum, the Drought-Tolerant Tree Against Hunger.</title>
        <authorList>
            <person name="Harrison J."/>
            <person name="Moore K.A."/>
            <person name="Paszkiewicz K."/>
            <person name="Jones T."/>
            <person name="Grant M."/>
            <person name="Ambacheew D."/>
            <person name="Muzemil S."/>
            <person name="Studholme D.J."/>
        </authorList>
    </citation>
    <scope>NUCLEOTIDE SEQUENCE [LARGE SCALE GENOMIC DNA]</scope>
</reference>